<dbReference type="Proteomes" id="UP001280629">
    <property type="component" value="Unassembled WGS sequence"/>
</dbReference>
<evidence type="ECO:0000313" key="10">
    <source>
        <dbReference type="Proteomes" id="UP001280629"/>
    </source>
</evidence>
<dbReference type="SUPFAM" id="SSF47413">
    <property type="entry name" value="lambda repressor-like DNA-binding domains"/>
    <property type="match status" value="1"/>
</dbReference>
<dbReference type="InterPro" id="IPR028082">
    <property type="entry name" value="Peripla_BP_I"/>
</dbReference>
<dbReference type="Pfam" id="PF13377">
    <property type="entry name" value="Peripla_BP_3"/>
    <property type="match status" value="1"/>
</dbReference>
<dbReference type="InterPro" id="IPR000843">
    <property type="entry name" value="HTH_LacI"/>
</dbReference>
<keyword evidence="2 7" id="KW-0678">Repressor</keyword>
<proteinExistence type="predicted"/>
<dbReference type="Gene3D" id="3.40.50.2300">
    <property type="match status" value="2"/>
</dbReference>
<keyword evidence="3 7" id="KW-0805">Transcription regulation</keyword>
<dbReference type="NCBIfam" id="TIGR01481">
    <property type="entry name" value="ccpA"/>
    <property type="match status" value="1"/>
</dbReference>
<feature type="domain" description="HTH lacI-type" evidence="8">
    <location>
        <begin position="3"/>
        <end position="57"/>
    </location>
</feature>
<dbReference type="CDD" id="cd01392">
    <property type="entry name" value="HTH_LacI"/>
    <property type="match status" value="1"/>
</dbReference>
<comment type="caution">
    <text evidence="9">The sequence shown here is derived from an EMBL/GenBank/DDBJ whole genome shotgun (WGS) entry which is preliminary data.</text>
</comment>
<reference evidence="9 10" key="1">
    <citation type="submission" date="2023-06" db="EMBL/GenBank/DDBJ databases">
        <title>Sporosarcina sp. nov., isolated from Korean traditional fermented seafood 'Jeotgal'.</title>
        <authorList>
            <person name="Yang A.-I."/>
            <person name="Shin N.-R."/>
        </authorList>
    </citation>
    <scope>NUCLEOTIDE SEQUENCE [LARGE SCALE GENOMIC DNA]</scope>
    <source>
        <strain evidence="9 10">KCTC3840</strain>
    </source>
</reference>
<dbReference type="PANTHER" id="PTHR30146:SF150">
    <property type="entry name" value="ARABINOSE METABOLISM TRANSCRIPTIONAL REPRESSOR"/>
    <property type="match status" value="1"/>
</dbReference>
<keyword evidence="5 7" id="KW-0010">Activator</keyword>
<accession>A0ABU4G030</accession>
<evidence type="ECO:0000256" key="3">
    <source>
        <dbReference type="ARBA" id="ARBA00023015"/>
    </source>
</evidence>
<evidence type="ECO:0000256" key="1">
    <source>
        <dbReference type="ARBA" id="ARBA00019435"/>
    </source>
</evidence>
<evidence type="ECO:0000256" key="2">
    <source>
        <dbReference type="ARBA" id="ARBA00022491"/>
    </source>
</evidence>
<dbReference type="RefSeq" id="WP_317935885.1">
    <property type="nucleotide sequence ID" value="NZ_JAUBDH010000005.1"/>
</dbReference>
<name>A0ABU4G030_9BACL</name>
<dbReference type="EMBL" id="JAUBDH010000005">
    <property type="protein sequence ID" value="MDW0110330.1"/>
    <property type="molecule type" value="Genomic_DNA"/>
</dbReference>
<keyword evidence="6 7" id="KW-0804">Transcription</keyword>
<dbReference type="SMART" id="SM00354">
    <property type="entry name" value="HTH_LACI"/>
    <property type="match status" value="1"/>
</dbReference>
<keyword evidence="4 7" id="KW-0238">DNA-binding</keyword>
<dbReference type="InterPro" id="IPR046335">
    <property type="entry name" value="LacI/GalR-like_sensor"/>
</dbReference>
<protein>
    <recommendedName>
        <fullName evidence="1 7">Catabolite control protein A</fullName>
    </recommendedName>
</protein>
<evidence type="ECO:0000256" key="7">
    <source>
        <dbReference type="RuleBase" id="RU368079"/>
    </source>
</evidence>
<dbReference type="SUPFAM" id="SSF53822">
    <property type="entry name" value="Periplasmic binding protein-like I"/>
    <property type="match status" value="1"/>
</dbReference>
<dbReference type="Gene3D" id="1.10.260.40">
    <property type="entry name" value="lambda repressor-like DNA-binding domains"/>
    <property type="match status" value="1"/>
</dbReference>
<comment type="function">
    <text evidence="7">Global transcriptional regulator of carbon catabolite repression (CCR) and carbon catabolite activation (CCA), which ensures optimal energy usage under diverse conditions.</text>
</comment>
<dbReference type="PRINTS" id="PR00036">
    <property type="entry name" value="HTHLACI"/>
</dbReference>
<dbReference type="PROSITE" id="PS50932">
    <property type="entry name" value="HTH_LACI_2"/>
    <property type="match status" value="1"/>
</dbReference>
<organism evidence="9 10">
    <name type="scientific">Sporosarcina aquimarina</name>
    <dbReference type="NCBI Taxonomy" id="114975"/>
    <lineage>
        <taxon>Bacteria</taxon>
        <taxon>Bacillati</taxon>
        <taxon>Bacillota</taxon>
        <taxon>Bacilli</taxon>
        <taxon>Bacillales</taxon>
        <taxon>Caryophanaceae</taxon>
        <taxon>Sporosarcina</taxon>
    </lineage>
</organism>
<evidence type="ECO:0000256" key="4">
    <source>
        <dbReference type="ARBA" id="ARBA00023125"/>
    </source>
</evidence>
<keyword evidence="10" id="KW-1185">Reference proteome</keyword>
<evidence type="ECO:0000259" key="8">
    <source>
        <dbReference type="PROSITE" id="PS50932"/>
    </source>
</evidence>
<evidence type="ECO:0000256" key="5">
    <source>
        <dbReference type="ARBA" id="ARBA00023159"/>
    </source>
</evidence>
<dbReference type="InterPro" id="IPR010982">
    <property type="entry name" value="Lambda_DNA-bd_dom_sf"/>
</dbReference>
<dbReference type="InterPro" id="IPR006377">
    <property type="entry name" value="CcpA"/>
</dbReference>
<dbReference type="PROSITE" id="PS00356">
    <property type="entry name" value="HTH_LACI_1"/>
    <property type="match status" value="1"/>
</dbReference>
<evidence type="ECO:0000256" key="6">
    <source>
        <dbReference type="ARBA" id="ARBA00023163"/>
    </source>
</evidence>
<dbReference type="CDD" id="cd06298">
    <property type="entry name" value="PBP1_CcpA"/>
    <property type="match status" value="1"/>
</dbReference>
<gene>
    <name evidence="9" type="primary">ccpA</name>
    <name evidence="9" type="ORF">QT716_09810</name>
</gene>
<evidence type="ECO:0000313" key="9">
    <source>
        <dbReference type="EMBL" id="MDW0110330.1"/>
    </source>
</evidence>
<sequence length="334" mass="37110">MAVTIYDVAREANVSMATVSRVVNGNPNVKPATRKKVTACIERLGYRPNAVARGLASRKTTTVGVIVPDISKSYYAELSRGIADVATMYEYNIILSNSDKRPLREIELIEDHLGKQVDGLIFMSDSISEDVRKEMISANVPIVLAGTHDTELDFPTVNIENKKAAYHAVNELIANDHKRIAFISGPFSRDINRLAKKTGYEEAMSEAGLSIPEGYIVETDNTYDDAYEVWNRLRKLPEPPTAIFAGNDEIAVGLMNGIRDAGLTVPDDIEMICFQHSLLARAVRPQLTAIRVPLYDLGAVSMRLLTKLMNGEEVDQQQVVLPYQVEERDSVRKK</sequence>
<dbReference type="Pfam" id="PF00356">
    <property type="entry name" value="LacI"/>
    <property type="match status" value="1"/>
</dbReference>
<dbReference type="PANTHER" id="PTHR30146">
    <property type="entry name" value="LACI-RELATED TRANSCRIPTIONAL REPRESSOR"/>
    <property type="match status" value="1"/>
</dbReference>